<keyword evidence="3" id="KW-1185">Reference proteome</keyword>
<feature type="transmembrane region" description="Helical" evidence="1">
    <location>
        <begin position="39"/>
        <end position="58"/>
    </location>
</feature>
<feature type="transmembrane region" description="Helical" evidence="1">
    <location>
        <begin position="127"/>
        <end position="146"/>
    </location>
</feature>
<gene>
    <name evidence="2" type="ORF">ICJ83_13420</name>
</gene>
<keyword evidence="1" id="KW-1133">Transmembrane helix</keyword>
<dbReference type="Proteomes" id="UP000600588">
    <property type="component" value="Unassembled WGS sequence"/>
</dbReference>
<accession>A0A8J6Q8B5</accession>
<organism evidence="2 3">
    <name type="scientific">Aestuariibaculum sediminum</name>
    <dbReference type="NCBI Taxonomy" id="2770637"/>
    <lineage>
        <taxon>Bacteria</taxon>
        <taxon>Pseudomonadati</taxon>
        <taxon>Bacteroidota</taxon>
        <taxon>Flavobacteriia</taxon>
        <taxon>Flavobacteriales</taxon>
        <taxon>Flavobacteriaceae</taxon>
    </lineage>
</organism>
<keyword evidence="1" id="KW-0812">Transmembrane</keyword>
<keyword evidence="1" id="KW-0472">Membrane</keyword>
<comment type="caution">
    <text evidence="2">The sequence shown here is derived from an EMBL/GenBank/DDBJ whole genome shotgun (WGS) entry which is preliminary data.</text>
</comment>
<protein>
    <submittedName>
        <fullName evidence="2">Uncharacterized protein</fullName>
    </submittedName>
</protein>
<evidence type="ECO:0000313" key="3">
    <source>
        <dbReference type="Proteomes" id="UP000600588"/>
    </source>
</evidence>
<reference evidence="2 3" key="1">
    <citation type="submission" date="2020-09" db="EMBL/GenBank/DDBJ databases">
        <title>TT11 complete genome.</title>
        <authorList>
            <person name="Wu Z."/>
        </authorList>
    </citation>
    <scope>NUCLEOTIDE SEQUENCE [LARGE SCALE GENOMIC DNA]</scope>
    <source>
        <strain evidence="2 3">TT11</strain>
    </source>
</reference>
<dbReference type="AlphaFoldDB" id="A0A8J6Q8B5"/>
<evidence type="ECO:0000256" key="1">
    <source>
        <dbReference type="SAM" id="Phobius"/>
    </source>
</evidence>
<proteinExistence type="predicted"/>
<sequence>MDELDLLKKDWKRQSSHNTLSAKEIYPMLLKKSSSIVKTLFYISVAELAFWIIINTIVPVSFSEEFNQKMDNFLNDSFFNFLTYLSYVVIAVFIYLLYRSYRSISIMDSVRGLIKSIINTRKVIKYYVAYNLIVAGTSLLGGFYYAFTHDPELTDKFAHFSTKQLIVTSMIVVLFTIGFIVILWLFYKLIYGLLLKRLNNNYKELKKLEV</sequence>
<dbReference type="RefSeq" id="WP_188230918.1">
    <property type="nucleotide sequence ID" value="NZ_JACVXB010000006.1"/>
</dbReference>
<feature type="transmembrane region" description="Helical" evidence="1">
    <location>
        <begin position="166"/>
        <end position="187"/>
    </location>
</feature>
<evidence type="ECO:0000313" key="2">
    <source>
        <dbReference type="EMBL" id="MBD0833133.1"/>
    </source>
</evidence>
<dbReference type="EMBL" id="JACVXB010000006">
    <property type="protein sequence ID" value="MBD0833133.1"/>
    <property type="molecule type" value="Genomic_DNA"/>
</dbReference>
<name>A0A8J6Q8B5_9FLAO</name>
<feature type="transmembrane region" description="Helical" evidence="1">
    <location>
        <begin position="78"/>
        <end position="98"/>
    </location>
</feature>